<dbReference type="AlphaFoldDB" id="A0A563VVV0"/>
<keyword evidence="3" id="KW-1185">Reference proteome</keyword>
<keyword evidence="1" id="KW-1133">Transmembrane helix</keyword>
<keyword evidence="1" id="KW-0472">Membrane</keyword>
<feature type="transmembrane region" description="Helical" evidence="1">
    <location>
        <begin position="162"/>
        <end position="180"/>
    </location>
</feature>
<protein>
    <submittedName>
        <fullName evidence="2">Uncharacterized protein</fullName>
    </submittedName>
</protein>
<keyword evidence="1" id="KW-0812">Transmembrane</keyword>
<gene>
    <name evidence="2" type="ORF">H1P_3430002</name>
</gene>
<evidence type="ECO:0000313" key="2">
    <source>
        <dbReference type="EMBL" id="VEP15531.1"/>
    </source>
</evidence>
<name>A0A563VVV0_9CYAN</name>
<accession>A0A563VVV0</accession>
<reference evidence="2 3" key="1">
    <citation type="submission" date="2019-01" db="EMBL/GenBank/DDBJ databases">
        <authorList>
            <person name="Brito A."/>
        </authorList>
    </citation>
    <scope>NUCLEOTIDE SEQUENCE [LARGE SCALE GENOMIC DNA]</scope>
    <source>
        <strain evidence="2">1</strain>
    </source>
</reference>
<dbReference type="EMBL" id="CAACVJ010000272">
    <property type="protein sequence ID" value="VEP15531.1"/>
    <property type="molecule type" value="Genomic_DNA"/>
</dbReference>
<dbReference type="RefSeq" id="WP_144874298.1">
    <property type="nucleotide sequence ID" value="NZ_LR214080.1"/>
</dbReference>
<sequence length="325" mass="38194">MVENWQTNNVGKYIELLKKNLDNSQRCNPIQLLQEYRKILLSDNRIFPKTKEQEELLTLGLIVREENRLKITNLIYLKVFNLDYVERQIAKLQKIIDLQETNKVDNTSNLVINNLKNNNVAKNKNLLSIYFDKANNYQNHIKTKIKNQINSKNHKNMKKIKSLIILTGIIIFLPIFLIIINDFLVKNKIKQLDFSQKLAIHNLRKFCNNINFSNSNLNLIFQLEQKKKEFSKHNPNNLYVFPNVCETALNELRVLTAPELAKEGKTIEAIRILCNVPADSEFLIEATVWLDHWYRSSNWGKETKLYLKEVSDCPPREKLRVSNDK</sequence>
<proteinExistence type="predicted"/>
<dbReference type="Proteomes" id="UP000320055">
    <property type="component" value="Unassembled WGS sequence"/>
</dbReference>
<organism evidence="2 3">
    <name type="scientific">Hyella patelloides LEGE 07179</name>
    <dbReference type="NCBI Taxonomy" id="945734"/>
    <lineage>
        <taxon>Bacteria</taxon>
        <taxon>Bacillati</taxon>
        <taxon>Cyanobacteriota</taxon>
        <taxon>Cyanophyceae</taxon>
        <taxon>Pleurocapsales</taxon>
        <taxon>Hyellaceae</taxon>
        <taxon>Hyella</taxon>
    </lineage>
</organism>
<evidence type="ECO:0000313" key="3">
    <source>
        <dbReference type="Proteomes" id="UP000320055"/>
    </source>
</evidence>
<evidence type="ECO:0000256" key="1">
    <source>
        <dbReference type="SAM" id="Phobius"/>
    </source>
</evidence>